<dbReference type="AlphaFoldDB" id="A0A127PH60"/>
<reference evidence="1 2" key="1">
    <citation type="submission" date="2015-11" db="EMBL/GenBank/DDBJ databases">
        <title>Exploring the genomic traits of fungus-feeding bacterial genus Collimonas.</title>
        <authorList>
            <person name="Song C."/>
            <person name="Schmidt R."/>
            <person name="de Jager V."/>
            <person name="Krzyzanowska D."/>
            <person name="Jongedijk E."/>
            <person name="Cankar K."/>
            <person name="Beekwilder J."/>
            <person name="van Veen A."/>
            <person name="de Boer W."/>
            <person name="van Veen J.A."/>
            <person name="Garbeva P."/>
        </authorList>
    </citation>
    <scope>NUCLEOTIDE SEQUENCE [LARGE SCALE GENOMIC DNA]</scope>
    <source>
        <strain evidence="1 2">Ter6</strain>
    </source>
</reference>
<accession>A0A127PH60</accession>
<dbReference type="PATRIC" id="fig|158899.10.peg.4512"/>
<dbReference type="Proteomes" id="UP000072421">
    <property type="component" value="Chromosome"/>
</dbReference>
<name>A0A127PH60_9BURK</name>
<organism evidence="1">
    <name type="scientific">Collimonas fungivorans</name>
    <dbReference type="NCBI Taxonomy" id="158899"/>
    <lineage>
        <taxon>Bacteria</taxon>
        <taxon>Pseudomonadati</taxon>
        <taxon>Pseudomonadota</taxon>
        <taxon>Betaproteobacteria</taxon>
        <taxon>Burkholderiales</taxon>
        <taxon>Oxalobacteraceae</taxon>
        <taxon>Collimonas</taxon>
    </lineage>
</organism>
<dbReference type="EMBL" id="CP013232">
    <property type="protein sequence ID" value="AMO97146.1"/>
    <property type="molecule type" value="Genomic_DNA"/>
</dbReference>
<gene>
    <name evidence="1" type="ORF">CFter6_4556</name>
</gene>
<evidence type="ECO:0000313" key="1">
    <source>
        <dbReference type="EMBL" id="AMO97146.1"/>
    </source>
</evidence>
<proteinExistence type="predicted"/>
<protein>
    <submittedName>
        <fullName evidence="1">Uncharacterized protein</fullName>
    </submittedName>
</protein>
<sequence>MTHKPLGAACAVYANQAAKPDPCFFQGQPTINTIFFFDNTHLT</sequence>
<evidence type="ECO:0000313" key="2">
    <source>
        <dbReference type="Proteomes" id="UP000072421"/>
    </source>
</evidence>